<dbReference type="AlphaFoldDB" id="A0A5D4NQH6"/>
<accession>A0A5D4NQH6</accession>
<dbReference type="PANTHER" id="PTHR42794">
    <property type="entry name" value="HEMIN IMPORT ATP-BINDING PROTEIN HMUV"/>
    <property type="match status" value="1"/>
</dbReference>
<evidence type="ECO:0000313" key="5">
    <source>
        <dbReference type="Proteomes" id="UP000322267"/>
    </source>
</evidence>
<dbReference type="InterPro" id="IPR003439">
    <property type="entry name" value="ABC_transporter-like_ATP-bd"/>
</dbReference>
<protein>
    <submittedName>
        <fullName evidence="4">ATP-binding cassette domain-containing protein</fullName>
    </submittedName>
</protein>
<dbReference type="GO" id="GO:0016887">
    <property type="term" value="F:ATP hydrolysis activity"/>
    <property type="evidence" value="ECO:0007669"/>
    <property type="project" value="InterPro"/>
</dbReference>
<reference evidence="4 5" key="1">
    <citation type="submission" date="2019-08" db="EMBL/GenBank/DDBJ databases">
        <title>Bacillus genomes from the desert of Cuatro Cienegas, Coahuila.</title>
        <authorList>
            <person name="Olmedo-Alvarez G."/>
        </authorList>
    </citation>
    <scope>NUCLEOTIDE SEQUENCE [LARGE SCALE GENOMIC DNA]</scope>
    <source>
        <strain evidence="4 5">CH34_1T</strain>
    </source>
</reference>
<dbReference type="SUPFAM" id="SSF52540">
    <property type="entry name" value="P-loop containing nucleoside triphosphate hydrolases"/>
    <property type="match status" value="1"/>
</dbReference>
<dbReference type="EMBL" id="VTEI01000005">
    <property type="protein sequence ID" value="TYS16573.1"/>
    <property type="molecule type" value="Genomic_DNA"/>
</dbReference>
<comment type="caution">
    <text evidence="4">The sequence shown here is derived from an EMBL/GenBank/DDBJ whole genome shotgun (WGS) entry which is preliminary data.</text>
</comment>
<dbReference type="PANTHER" id="PTHR42794:SF1">
    <property type="entry name" value="HEMIN IMPORT ATP-BINDING PROTEIN HMUV"/>
    <property type="match status" value="1"/>
</dbReference>
<sequence>MLQLQDIRVEIQHHILLEQVHTNVQQKDIIGVIGKNGTGKSTLLHPLNDEIQPDGGQIKHLQEKLVFCCPLRQVYWF</sequence>
<dbReference type="OrthoDB" id="1551385at2"/>
<dbReference type="GO" id="GO:0005524">
    <property type="term" value="F:ATP binding"/>
    <property type="evidence" value="ECO:0007669"/>
    <property type="project" value="UniProtKB-KW"/>
</dbReference>
<keyword evidence="4" id="KW-0067">ATP-binding</keyword>
<keyword evidence="4" id="KW-0547">Nucleotide-binding</keyword>
<proteinExistence type="predicted"/>
<evidence type="ECO:0000256" key="2">
    <source>
        <dbReference type="ARBA" id="ARBA00022967"/>
    </source>
</evidence>
<dbReference type="InterPro" id="IPR027417">
    <property type="entry name" value="P-loop_NTPase"/>
</dbReference>
<evidence type="ECO:0000259" key="3">
    <source>
        <dbReference type="Pfam" id="PF00005"/>
    </source>
</evidence>
<name>A0A5D4NQH6_9BACI</name>
<evidence type="ECO:0000256" key="1">
    <source>
        <dbReference type="ARBA" id="ARBA00022448"/>
    </source>
</evidence>
<dbReference type="Gene3D" id="3.40.50.300">
    <property type="entry name" value="P-loop containing nucleotide triphosphate hydrolases"/>
    <property type="match status" value="1"/>
</dbReference>
<dbReference type="Proteomes" id="UP000322267">
    <property type="component" value="Unassembled WGS sequence"/>
</dbReference>
<evidence type="ECO:0000313" key="4">
    <source>
        <dbReference type="EMBL" id="TYS16573.1"/>
    </source>
</evidence>
<feature type="domain" description="ABC transporter" evidence="3">
    <location>
        <begin position="17"/>
        <end position="64"/>
    </location>
</feature>
<organism evidence="4 5">
    <name type="scientific">Rossellomorea vietnamensis</name>
    <dbReference type="NCBI Taxonomy" id="218284"/>
    <lineage>
        <taxon>Bacteria</taxon>
        <taxon>Bacillati</taxon>
        <taxon>Bacillota</taxon>
        <taxon>Bacilli</taxon>
        <taxon>Bacillales</taxon>
        <taxon>Bacillaceae</taxon>
        <taxon>Rossellomorea</taxon>
    </lineage>
</organism>
<dbReference type="Pfam" id="PF00005">
    <property type="entry name" value="ABC_tran"/>
    <property type="match status" value="1"/>
</dbReference>
<gene>
    <name evidence="4" type="ORF">FZC78_11285</name>
</gene>
<keyword evidence="1" id="KW-0813">Transport</keyword>
<keyword evidence="2" id="KW-1278">Translocase</keyword>